<reference evidence="5" key="2">
    <citation type="submission" date="2022-05" db="EMBL/GenBank/DDBJ databases">
        <authorList>
            <person name="Proctor A.L."/>
            <person name="Phillips G.J."/>
            <person name="Wannemuehler M.J."/>
        </authorList>
    </citation>
    <scope>NUCLEOTIDE SEQUENCE</scope>
    <source>
        <strain evidence="5">ASF457</strain>
    </source>
</reference>
<accession>V2QBJ4</accession>
<organism evidence="5 6">
    <name type="scientific">Mucispirillum schaedleri ASF457</name>
    <dbReference type="NCBI Taxonomy" id="1379858"/>
    <lineage>
        <taxon>Bacteria</taxon>
        <taxon>Pseudomonadati</taxon>
        <taxon>Deferribacterota</taxon>
        <taxon>Deferribacteres</taxon>
        <taxon>Deferribacterales</taxon>
        <taxon>Mucispirillaceae</taxon>
        <taxon>Mucispirillum</taxon>
    </lineage>
</organism>
<dbReference type="SUPFAM" id="SSF54611">
    <property type="entry name" value="SecB-like"/>
    <property type="match status" value="1"/>
</dbReference>
<evidence type="ECO:0000313" key="5">
    <source>
        <dbReference type="EMBL" id="USF24430.1"/>
    </source>
</evidence>
<evidence type="ECO:0000256" key="2">
    <source>
        <dbReference type="ARBA" id="ARBA00022448"/>
    </source>
</evidence>
<dbReference type="InterPro" id="IPR035958">
    <property type="entry name" value="SecB-like_sf"/>
</dbReference>
<dbReference type="Gene3D" id="3.10.420.10">
    <property type="entry name" value="SecB-like"/>
    <property type="match status" value="1"/>
</dbReference>
<dbReference type="eggNOG" id="COG1952">
    <property type="taxonomic scope" value="Bacteria"/>
</dbReference>
<evidence type="ECO:0000256" key="3">
    <source>
        <dbReference type="ARBA" id="ARBA00022927"/>
    </source>
</evidence>
<keyword evidence="6" id="KW-1185">Reference proteome</keyword>
<evidence type="ECO:0000256" key="1">
    <source>
        <dbReference type="ARBA" id="ARBA00009990"/>
    </source>
</evidence>
<evidence type="ECO:0000256" key="4">
    <source>
        <dbReference type="ARBA" id="ARBA00023010"/>
    </source>
</evidence>
<keyword evidence="4" id="KW-0811">Translocation</keyword>
<reference evidence="5" key="3">
    <citation type="submission" date="2022-06" db="EMBL/GenBank/DDBJ databases">
        <title>Resources to Facilitate Use of the Altered Schaedler Flora (ASF) Mouse Model to Study Microbiome Function.</title>
        <authorList>
            <person name="Proctor A."/>
            <person name="Parvinroo S."/>
            <person name="Richie T."/>
            <person name="Jia X."/>
            <person name="Lee S.T.M."/>
            <person name="Karp P.D."/>
            <person name="Paley S."/>
            <person name="Kostic A.D."/>
            <person name="Pierre J.F."/>
            <person name="Wannemuehler M.J."/>
            <person name="Phillips G.J."/>
        </authorList>
    </citation>
    <scope>NUCLEOTIDE SEQUENCE</scope>
    <source>
        <strain evidence="5">ASF457</strain>
    </source>
</reference>
<dbReference type="GO" id="GO:0051082">
    <property type="term" value="F:unfolded protein binding"/>
    <property type="evidence" value="ECO:0007669"/>
    <property type="project" value="InterPro"/>
</dbReference>
<gene>
    <name evidence="5" type="ORF">N508_001516</name>
</gene>
<dbReference type="Proteomes" id="UP000017429">
    <property type="component" value="Chromosome"/>
</dbReference>
<proteinExistence type="inferred from homology"/>
<keyword evidence="2" id="KW-0813">Transport</keyword>
<dbReference type="EMBL" id="CP097562">
    <property type="protein sequence ID" value="USF24430.1"/>
    <property type="molecule type" value="Genomic_DNA"/>
</dbReference>
<protein>
    <submittedName>
        <fullName evidence="5">Uncharacterized protein</fullName>
    </submittedName>
</protein>
<name>V2QBJ4_9BACT</name>
<dbReference type="AlphaFoldDB" id="V2QBJ4"/>
<keyword evidence="3" id="KW-0653">Protein transport</keyword>
<sequence length="139" mass="15496">MPKDINGALGFIHYGVDNINYQLNRDVIPHNISLSGENFKLARQVSINGNDGQLIIEVELFEKGNNKYPFYLSFIIYGIFTNKGLEAGQFQRAVEYNGTALLFPFIRSTVADITKIANNGTTLLLPTINVNALIEDSKK</sequence>
<dbReference type="GO" id="GO:0015031">
    <property type="term" value="P:protein transport"/>
    <property type="evidence" value="ECO:0007669"/>
    <property type="project" value="UniProtKB-KW"/>
</dbReference>
<reference evidence="5" key="1">
    <citation type="journal article" date="2014" name="Genome Announc.">
        <title>Draft genome sequences of the altered schaedler flora, a defined bacterial community from gnotobiotic mice.</title>
        <authorList>
            <person name="Wannemuehler M.J."/>
            <person name="Overstreet A.M."/>
            <person name="Ward D.V."/>
            <person name="Phillips G.J."/>
        </authorList>
    </citation>
    <scope>NUCLEOTIDE SEQUENCE</scope>
    <source>
        <strain evidence="5">ASF457</strain>
    </source>
</reference>
<dbReference type="RefSeq" id="WP_023275812.1">
    <property type="nucleotide sequence ID" value="NZ_CP097562.1"/>
</dbReference>
<comment type="similarity">
    <text evidence="1">Belongs to the SecB family.</text>
</comment>
<dbReference type="KEGG" id="msch:N508_001516"/>
<dbReference type="Pfam" id="PF02556">
    <property type="entry name" value="SecB"/>
    <property type="match status" value="1"/>
</dbReference>
<evidence type="ECO:0000313" key="6">
    <source>
        <dbReference type="Proteomes" id="UP000017429"/>
    </source>
</evidence>
<dbReference type="GO" id="GO:0051262">
    <property type="term" value="P:protein tetramerization"/>
    <property type="evidence" value="ECO:0007669"/>
    <property type="project" value="InterPro"/>
</dbReference>
<dbReference type="OrthoDB" id="1699164at2"/>
<dbReference type="InterPro" id="IPR003708">
    <property type="entry name" value="SecB"/>
</dbReference>